<dbReference type="OrthoDB" id="2445552at2759"/>
<feature type="compositionally biased region" description="Basic and acidic residues" evidence="1">
    <location>
        <begin position="457"/>
        <end position="525"/>
    </location>
</feature>
<feature type="compositionally biased region" description="Polar residues" evidence="1">
    <location>
        <begin position="588"/>
        <end position="602"/>
    </location>
</feature>
<feature type="compositionally biased region" description="Polar residues" evidence="1">
    <location>
        <begin position="841"/>
        <end position="854"/>
    </location>
</feature>
<dbReference type="EMBL" id="CAJVPL010001941">
    <property type="protein sequence ID" value="CAG8593393.1"/>
    <property type="molecule type" value="Genomic_DNA"/>
</dbReference>
<keyword evidence="3" id="KW-1185">Reference proteome</keyword>
<feature type="compositionally biased region" description="Acidic residues" evidence="1">
    <location>
        <begin position="869"/>
        <end position="883"/>
    </location>
</feature>
<gene>
    <name evidence="2" type="ORF">AGERDE_LOCUS8720</name>
</gene>
<dbReference type="AlphaFoldDB" id="A0A9N9C7H4"/>
<feature type="region of interest" description="Disordered" evidence="1">
    <location>
        <begin position="773"/>
        <end position="792"/>
    </location>
</feature>
<feature type="compositionally biased region" description="Basic and acidic residues" evidence="1">
    <location>
        <begin position="812"/>
        <end position="822"/>
    </location>
</feature>
<reference evidence="2" key="1">
    <citation type="submission" date="2021-06" db="EMBL/GenBank/DDBJ databases">
        <authorList>
            <person name="Kallberg Y."/>
            <person name="Tangrot J."/>
            <person name="Rosling A."/>
        </authorList>
    </citation>
    <scope>NUCLEOTIDE SEQUENCE</scope>
    <source>
        <strain evidence="2">MT106</strain>
    </source>
</reference>
<feature type="compositionally biased region" description="Polar residues" evidence="1">
    <location>
        <begin position="528"/>
        <end position="539"/>
    </location>
</feature>
<evidence type="ECO:0000256" key="1">
    <source>
        <dbReference type="SAM" id="MobiDB-lite"/>
    </source>
</evidence>
<feature type="compositionally biased region" description="Basic and acidic residues" evidence="1">
    <location>
        <begin position="855"/>
        <end position="868"/>
    </location>
</feature>
<feature type="region of interest" description="Disordered" evidence="1">
    <location>
        <begin position="403"/>
        <end position="539"/>
    </location>
</feature>
<protein>
    <submittedName>
        <fullName evidence="2">11721_t:CDS:1</fullName>
    </submittedName>
</protein>
<feature type="compositionally biased region" description="Low complexity" evidence="1">
    <location>
        <begin position="778"/>
        <end position="792"/>
    </location>
</feature>
<feature type="compositionally biased region" description="Polar residues" evidence="1">
    <location>
        <begin position="710"/>
        <end position="739"/>
    </location>
</feature>
<dbReference type="Proteomes" id="UP000789831">
    <property type="component" value="Unassembled WGS sequence"/>
</dbReference>
<feature type="region of interest" description="Disordered" evidence="1">
    <location>
        <begin position="47"/>
        <end position="70"/>
    </location>
</feature>
<name>A0A9N9C7H4_9GLOM</name>
<accession>A0A9N9C7H4</accession>
<feature type="compositionally biased region" description="Basic and acidic residues" evidence="1">
    <location>
        <begin position="416"/>
        <end position="448"/>
    </location>
</feature>
<feature type="compositionally biased region" description="Low complexity" evidence="1">
    <location>
        <begin position="617"/>
        <end position="627"/>
    </location>
</feature>
<comment type="caution">
    <text evidence="2">The sequence shown here is derived from an EMBL/GenBank/DDBJ whole genome shotgun (WGS) entry which is preliminary data.</text>
</comment>
<feature type="compositionally biased region" description="Low complexity" evidence="1">
    <location>
        <begin position="48"/>
        <end position="63"/>
    </location>
</feature>
<proteinExistence type="predicted"/>
<feature type="region of interest" description="Disordered" evidence="1">
    <location>
        <begin position="812"/>
        <end position="896"/>
    </location>
</feature>
<sequence length="922" mass="98570">MKPSKKKVYIRNGIIYHGDEAIHAKKLSEAEKQVKELKVSLENIAACDSNGPSDPNDPNDPNDMPTFSACNGEKDGCDRKTFGKISLPFGMGKAQFAKMTTCGNVLGSEKKVGINHYNSTQISGQARNFEATVFDSDYSRNIIGDNNKVKIDDENVNVANYLHENVQITAVNEVAHDNIIGSNNRVNSKRVNRSLINSRVGNVNLTGVDASLHKNVIGDGNMVTSFEANLTGINIEHRNVNITGIKSGASGNVIGDGNIVTSLRAKATLINSQTENINISGPDVSKDKTNIGRNLKLDGRATFTGINHQRGNIGIKKDKSGKLKFSADATLFSNQENNIIINKGQSGIRASITGTGRSTGNIVISEPSLGADIGFSGQVSSGNVSIGTRLQLNFGPSLDIGLPLGGSSSGDDNNDDNNKSGDNKGGDNKGGDNKGGDNKGGDDKTGSDDRDDGGDPNTHENKDNIKGGDDKTGSDDRDGGGDLNTHENKDNIKGGDDKTGSDDRDGGGDPNTHENKSDCSDKDVTRASGENDSSNNETAPENYFFFITSNQDSALEFQNDDIYGSDQSNCNNTSTYQPYPTGDFIISTNGHDQTTTSNSFQNGDIHRDDQSNDNDNDSNTSTFFTSTDGYSSLPVMNDLNSFIVEDVTTSSFGTDQGSAQDAQSNHEPIKLRNISLQADNTIEGNSNYIINNGNDSINHIAGEANHSSAENKFLPSTTSNDNTKSSLSSGNDNTKSSILDSADGAGNPQSLTVFEQVLADTIREHPHLAPALRTSLYNTTPTSDSNSKSSGNSAIDIDAFIKRGIHRAEVAVKHKQAQKDDSNLSVTSGPSESTRAEEATKGSNQTQKKGGSTHSVDDKLSQKKSKEDEKEEEEDEKEEEEEDKPAKPCKNHSPSVRCFRCLSGAKGKKVKKLRGNVFGFAS</sequence>
<evidence type="ECO:0000313" key="2">
    <source>
        <dbReference type="EMBL" id="CAG8593393.1"/>
    </source>
</evidence>
<feature type="region of interest" description="Disordered" evidence="1">
    <location>
        <begin position="710"/>
        <end position="746"/>
    </location>
</feature>
<feature type="compositionally biased region" description="Polar residues" evidence="1">
    <location>
        <begin position="823"/>
        <end position="833"/>
    </location>
</feature>
<feature type="region of interest" description="Disordered" evidence="1">
    <location>
        <begin position="588"/>
        <end position="627"/>
    </location>
</feature>
<organism evidence="2 3">
    <name type="scientific">Ambispora gerdemannii</name>
    <dbReference type="NCBI Taxonomy" id="144530"/>
    <lineage>
        <taxon>Eukaryota</taxon>
        <taxon>Fungi</taxon>
        <taxon>Fungi incertae sedis</taxon>
        <taxon>Mucoromycota</taxon>
        <taxon>Glomeromycotina</taxon>
        <taxon>Glomeromycetes</taxon>
        <taxon>Archaeosporales</taxon>
        <taxon>Ambisporaceae</taxon>
        <taxon>Ambispora</taxon>
    </lineage>
</organism>
<evidence type="ECO:0000313" key="3">
    <source>
        <dbReference type="Proteomes" id="UP000789831"/>
    </source>
</evidence>